<dbReference type="Pfam" id="PF17267">
    <property type="entry name" value="DUF5333"/>
    <property type="match status" value="1"/>
</dbReference>
<dbReference type="InterPro" id="IPR020349">
    <property type="entry name" value="Uncharacterised_14.7kDa"/>
</dbReference>
<dbReference type="RefSeq" id="WP_007426005.1">
    <property type="nucleotide sequence ID" value="NZ_AMGO01000011.1"/>
</dbReference>
<feature type="chain" id="PRO_5003860652" description="NADH dehydrogenase subunit E" evidence="1">
    <location>
        <begin position="21"/>
        <end position="133"/>
    </location>
</feature>
<dbReference type="Proteomes" id="UP000006765">
    <property type="component" value="Unassembled WGS sequence"/>
</dbReference>
<reference evidence="2 3" key="1">
    <citation type="journal article" date="2012" name="J. Bacteriol.">
        <title>Draft Genome Sequence of Oceaniovalibus guishaninsula JLT2003T.</title>
        <authorList>
            <person name="Tang K."/>
            <person name="Liu K."/>
            <person name="Jiao N."/>
        </authorList>
    </citation>
    <scope>NUCLEOTIDE SEQUENCE [LARGE SCALE GENOMIC DNA]</scope>
    <source>
        <strain evidence="2 3">JLT2003</strain>
    </source>
</reference>
<organism evidence="2 3">
    <name type="scientific">Oceaniovalibus guishaninsula JLT2003</name>
    <dbReference type="NCBI Taxonomy" id="1231392"/>
    <lineage>
        <taxon>Bacteria</taxon>
        <taxon>Pseudomonadati</taxon>
        <taxon>Pseudomonadota</taxon>
        <taxon>Alphaproteobacteria</taxon>
        <taxon>Rhodobacterales</taxon>
        <taxon>Roseobacteraceae</taxon>
        <taxon>Oceaniovalibus</taxon>
    </lineage>
</organism>
<evidence type="ECO:0000313" key="3">
    <source>
        <dbReference type="Proteomes" id="UP000006765"/>
    </source>
</evidence>
<proteinExistence type="predicted"/>
<evidence type="ECO:0000256" key="1">
    <source>
        <dbReference type="SAM" id="SignalP"/>
    </source>
</evidence>
<dbReference type="STRING" id="1231392.OCGS_0852"/>
<dbReference type="AlphaFoldDB" id="K2HFC0"/>
<evidence type="ECO:0000313" key="2">
    <source>
        <dbReference type="EMBL" id="EKE45157.1"/>
    </source>
</evidence>
<sequence length="133" mass="14371">MRLRFLLPLILMASSGSVAAQGALERDPIVRAGFYAIGLADEVRRNCPQISPRLVRAYSYLKSLESYARNAGYSEAEIQALTKNKDAKNALRAEIRADLASRGATPGNASGYCAVGRQEIARGTEAGKLLQEN</sequence>
<feature type="signal peptide" evidence="1">
    <location>
        <begin position="1"/>
        <end position="20"/>
    </location>
</feature>
<keyword evidence="3" id="KW-1185">Reference proteome</keyword>
<name>K2HFC0_9RHOB</name>
<comment type="caution">
    <text evidence="2">The sequence shown here is derived from an EMBL/GenBank/DDBJ whole genome shotgun (WGS) entry which is preliminary data.</text>
</comment>
<dbReference type="eggNOG" id="ENOG50330KF">
    <property type="taxonomic scope" value="Bacteria"/>
</dbReference>
<accession>K2HFC0</accession>
<dbReference type="OrthoDB" id="7658992at2"/>
<protein>
    <recommendedName>
        <fullName evidence="4">NADH dehydrogenase subunit E</fullName>
    </recommendedName>
</protein>
<evidence type="ECO:0008006" key="4">
    <source>
        <dbReference type="Google" id="ProtNLM"/>
    </source>
</evidence>
<dbReference type="EMBL" id="AMGO01000011">
    <property type="protein sequence ID" value="EKE45157.1"/>
    <property type="molecule type" value="Genomic_DNA"/>
</dbReference>
<keyword evidence="1" id="KW-0732">Signal</keyword>
<gene>
    <name evidence="2" type="ORF">OCGS_0852</name>
</gene>